<gene>
    <name evidence="2" type="ORF">MCEL_03510</name>
</gene>
<protein>
    <submittedName>
        <fullName evidence="2">Uncharacterized protein</fullName>
    </submittedName>
</protein>
<reference evidence="2 3" key="1">
    <citation type="journal article" date="2019" name="Emerg. Microbes Infect.">
        <title>Comprehensive subspecies identification of 175 nontuberculous mycobacteria species based on 7547 genomic profiles.</title>
        <authorList>
            <person name="Matsumoto Y."/>
            <person name="Kinjo T."/>
            <person name="Motooka D."/>
            <person name="Nabeya D."/>
            <person name="Jung N."/>
            <person name="Uechi K."/>
            <person name="Horii T."/>
            <person name="Iida T."/>
            <person name="Fujita J."/>
            <person name="Nakamura S."/>
        </authorList>
    </citation>
    <scope>NUCLEOTIDE SEQUENCE [LARGE SCALE GENOMIC DNA]</scope>
    <source>
        <strain evidence="2 3">JCM 18439</strain>
    </source>
</reference>
<evidence type="ECO:0000313" key="3">
    <source>
        <dbReference type="Proteomes" id="UP000466431"/>
    </source>
</evidence>
<keyword evidence="3" id="KW-1185">Reference proteome</keyword>
<feature type="region of interest" description="Disordered" evidence="1">
    <location>
        <begin position="54"/>
        <end position="81"/>
    </location>
</feature>
<evidence type="ECO:0000313" key="2">
    <source>
        <dbReference type="EMBL" id="BBY42056.1"/>
    </source>
</evidence>
<feature type="compositionally biased region" description="Polar residues" evidence="1">
    <location>
        <begin position="60"/>
        <end position="71"/>
    </location>
</feature>
<evidence type="ECO:0000256" key="1">
    <source>
        <dbReference type="SAM" id="MobiDB-lite"/>
    </source>
</evidence>
<dbReference type="KEGG" id="mcee:MCEL_03510"/>
<proteinExistence type="predicted"/>
<dbReference type="EMBL" id="AP022591">
    <property type="protein sequence ID" value="BBY42056.1"/>
    <property type="molecule type" value="Genomic_DNA"/>
</dbReference>
<sequence length="111" mass="13186">MSERPTRSDLPNPSEKYLETVCVAGVRLDRGQLEWIHPYPVRFRNEDFDRTSKKYDPVQVNGNYRQTNGNRPESFPPRQDCRRNPIGGLRVSLVRMLNRVCLRGREYWVDY</sequence>
<organism evidence="2 3">
    <name type="scientific">Mycolicibacterium celeriflavum</name>
    <name type="common">Mycobacterium celeriflavum</name>
    <dbReference type="NCBI Taxonomy" id="1249101"/>
    <lineage>
        <taxon>Bacteria</taxon>
        <taxon>Bacillati</taxon>
        <taxon>Actinomycetota</taxon>
        <taxon>Actinomycetes</taxon>
        <taxon>Mycobacteriales</taxon>
        <taxon>Mycobacteriaceae</taxon>
        <taxon>Mycolicibacterium</taxon>
    </lineage>
</organism>
<name>A0A7I7RD96_MYCCF</name>
<accession>A0A7I7RD96</accession>
<dbReference type="AlphaFoldDB" id="A0A7I7RD96"/>
<dbReference type="Proteomes" id="UP000466431">
    <property type="component" value="Chromosome"/>
</dbReference>